<dbReference type="Pfam" id="PF19555">
    <property type="entry name" value="DUF6078"/>
    <property type="match status" value="1"/>
</dbReference>
<accession>A0A921HZD5</accession>
<name>A0A921HZD5_9BACT</name>
<evidence type="ECO:0000313" key="1">
    <source>
        <dbReference type="EMBL" id="HJF92422.1"/>
    </source>
</evidence>
<gene>
    <name evidence="1" type="ORF">K8W02_08580</name>
</gene>
<dbReference type="EMBL" id="DYVX01000070">
    <property type="protein sequence ID" value="HJF92422.1"/>
    <property type="molecule type" value="Genomic_DNA"/>
</dbReference>
<dbReference type="InterPro" id="IPR045724">
    <property type="entry name" value="DUF6078"/>
</dbReference>
<sequence length="149" mass="17403">MITDFDYNELPTSYTLCLHEGCPRAAQCLRCALGLGVPAERTFIHILSPAAARRLAGDQCPHFRPIVKYSYARGIESLLRQLRSFPYDDAVWIKDKVYNFFGRWKYYEIKHGDRLVTPEEQAEIRKYFLKRGITAEPSFDERVEQFSFV</sequence>
<dbReference type="Proteomes" id="UP000717835">
    <property type="component" value="Unassembled WGS sequence"/>
</dbReference>
<reference evidence="1" key="1">
    <citation type="journal article" date="2021" name="PeerJ">
        <title>Extensive microbial diversity within the chicken gut microbiome revealed by metagenomics and culture.</title>
        <authorList>
            <person name="Gilroy R."/>
            <person name="Ravi A."/>
            <person name="Getino M."/>
            <person name="Pursley I."/>
            <person name="Horton D.L."/>
            <person name="Alikhan N.F."/>
            <person name="Baker D."/>
            <person name="Gharbi K."/>
            <person name="Hall N."/>
            <person name="Watson M."/>
            <person name="Adriaenssens E.M."/>
            <person name="Foster-Nyarko E."/>
            <person name="Jarju S."/>
            <person name="Secka A."/>
            <person name="Antonio M."/>
            <person name="Oren A."/>
            <person name="Chaudhuri R.R."/>
            <person name="La Ragione R."/>
            <person name="Hildebrand F."/>
            <person name="Pallen M.J."/>
        </authorList>
    </citation>
    <scope>NUCLEOTIDE SEQUENCE</scope>
    <source>
        <strain evidence="1">CHK55-1828</strain>
    </source>
</reference>
<evidence type="ECO:0000313" key="2">
    <source>
        <dbReference type="Proteomes" id="UP000717835"/>
    </source>
</evidence>
<dbReference type="RefSeq" id="WP_276828011.1">
    <property type="nucleotide sequence ID" value="NZ_CAWVFH010000007.1"/>
</dbReference>
<reference evidence="1" key="2">
    <citation type="submission" date="2021-09" db="EMBL/GenBank/DDBJ databases">
        <authorList>
            <person name="Gilroy R."/>
        </authorList>
    </citation>
    <scope>NUCLEOTIDE SEQUENCE</scope>
    <source>
        <strain evidence="1">CHK55-1828</strain>
    </source>
</reference>
<dbReference type="AlphaFoldDB" id="A0A921HZD5"/>
<proteinExistence type="predicted"/>
<organism evidence="1 2">
    <name type="scientific">Mediterranea massiliensis</name>
    <dbReference type="NCBI Taxonomy" id="1841865"/>
    <lineage>
        <taxon>Bacteria</taxon>
        <taxon>Pseudomonadati</taxon>
        <taxon>Bacteroidota</taxon>
        <taxon>Bacteroidia</taxon>
        <taxon>Bacteroidales</taxon>
        <taxon>Bacteroidaceae</taxon>
        <taxon>Mediterranea</taxon>
    </lineage>
</organism>
<protein>
    <submittedName>
        <fullName evidence="1">DUF6078 family protein</fullName>
    </submittedName>
</protein>
<comment type="caution">
    <text evidence="1">The sequence shown here is derived from an EMBL/GenBank/DDBJ whole genome shotgun (WGS) entry which is preliminary data.</text>
</comment>